<evidence type="ECO:0000256" key="1">
    <source>
        <dbReference type="SAM" id="MobiDB-lite"/>
    </source>
</evidence>
<gene>
    <name evidence="2" type="ORF">HETIRDRAFT_408308</name>
</gene>
<reference evidence="2 3" key="1">
    <citation type="journal article" date="2012" name="New Phytol.">
        <title>Insight into trade-off between wood decay and parasitism from the genome of a fungal forest pathogen.</title>
        <authorList>
            <person name="Olson A."/>
            <person name="Aerts A."/>
            <person name="Asiegbu F."/>
            <person name="Belbahri L."/>
            <person name="Bouzid O."/>
            <person name="Broberg A."/>
            <person name="Canback B."/>
            <person name="Coutinho P.M."/>
            <person name="Cullen D."/>
            <person name="Dalman K."/>
            <person name="Deflorio G."/>
            <person name="van Diepen L.T."/>
            <person name="Dunand C."/>
            <person name="Duplessis S."/>
            <person name="Durling M."/>
            <person name="Gonthier P."/>
            <person name="Grimwood J."/>
            <person name="Fossdal C.G."/>
            <person name="Hansson D."/>
            <person name="Henrissat B."/>
            <person name="Hietala A."/>
            <person name="Himmelstrand K."/>
            <person name="Hoffmeister D."/>
            <person name="Hogberg N."/>
            <person name="James T.Y."/>
            <person name="Karlsson M."/>
            <person name="Kohler A."/>
            <person name="Kues U."/>
            <person name="Lee Y.H."/>
            <person name="Lin Y.C."/>
            <person name="Lind M."/>
            <person name="Lindquist E."/>
            <person name="Lombard V."/>
            <person name="Lucas S."/>
            <person name="Lunden K."/>
            <person name="Morin E."/>
            <person name="Murat C."/>
            <person name="Park J."/>
            <person name="Raffaello T."/>
            <person name="Rouze P."/>
            <person name="Salamov A."/>
            <person name="Schmutz J."/>
            <person name="Solheim H."/>
            <person name="Stahlberg J."/>
            <person name="Velez H."/>
            <person name="de Vries R.P."/>
            <person name="Wiebenga A."/>
            <person name="Woodward S."/>
            <person name="Yakovlev I."/>
            <person name="Garbelotto M."/>
            <person name="Martin F."/>
            <person name="Grigoriev I.V."/>
            <person name="Stenlid J."/>
        </authorList>
    </citation>
    <scope>NUCLEOTIDE SEQUENCE [LARGE SCALE GENOMIC DNA]</scope>
    <source>
        <strain evidence="2 3">TC 32-1</strain>
    </source>
</reference>
<evidence type="ECO:0000313" key="2">
    <source>
        <dbReference type="EMBL" id="ETW84080.1"/>
    </source>
</evidence>
<sequence length="548" mass="58692">MISTSATRQKPICKRCGERTLGHKRQGGRLVCPGGLDPPPTTRPRKRRRGLYEDEDSDTDDPLLLKPLSSGEAQPPASRKRRVSYQYDRDYYGDQEEHDGRDAPVLSARAREIVAQNHCVGQLTRVGVRFTSEPAPNLRFLAPAFVPGPSIEAAQDEGMPTESSGAGLYRINDGLSVAGDEQEDDEDDETRTQMGADDRIDELGAAGYEQEDEEDDGTRTQSGANDHSDDWRTQGSPRTASQTLQAGSSSRAGSFTERWVLALGKGKRNARSAPKSDHTATPSRPPSRISALNYAPSGHEKREHLDLSALPQDTAPRDIREWAASVPAHPSAHHGPHSHADADDAASQFEFGMPATAPFPPPIVALAGPNIIPLAPSRPASPTLSSASTTDRSSTTEDSVRSLDEPLTPAMAAAQAPIHYLERILRAASIPIACICWVPTASAARASLDIARAGLFVSLAYDTHDGVWIVVADTSRKLGWVLAHSAVLVRSSFVAHIGDLPWGAPPAAIEAAIEAAFHAEVPAHPVQLMGGQLGGIVVWCNAQNLLIA</sequence>
<accession>W4KFI7</accession>
<keyword evidence="3" id="KW-1185">Reference proteome</keyword>
<feature type="region of interest" description="Disordered" evidence="1">
    <location>
        <begin position="377"/>
        <end position="405"/>
    </location>
</feature>
<organism evidence="2 3">
    <name type="scientific">Heterobasidion irregulare (strain TC 32-1)</name>
    <dbReference type="NCBI Taxonomy" id="747525"/>
    <lineage>
        <taxon>Eukaryota</taxon>
        <taxon>Fungi</taxon>
        <taxon>Dikarya</taxon>
        <taxon>Basidiomycota</taxon>
        <taxon>Agaricomycotina</taxon>
        <taxon>Agaricomycetes</taxon>
        <taxon>Russulales</taxon>
        <taxon>Bondarzewiaceae</taxon>
        <taxon>Heterobasidion</taxon>
        <taxon>Heterobasidion annosum species complex</taxon>
    </lineage>
</organism>
<dbReference type="AlphaFoldDB" id="W4KFI7"/>
<feature type="compositionally biased region" description="Basic and acidic residues" evidence="1">
    <location>
        <begin position="394"/>
        <end position="404"/>
    </location>
</feature>
<feature type="compositionally biased region" description="Low complexity" evidence="1">
    <location>
        <begin position="377"/>
        <end position="393"/>
    </location>
</feature>
<feature type="region of interest" description="Disordered" evidence="1">
    <location>
        <begin position="265"/>
        <end position="293"/>
    </location>
</feature>
<dbReference type="Proteomes" id="UP000030671">
    <property type="component" value="Unassembled WGS sequence"/>
</dbReference>
<dbReference type="HOGENOM" id="CLU_497002_0_0_1"/>
<dbReference type="EMBL" id="KI925456">
    <property type="protein sequence ID" value="ETW84080.1"/>
    <property type="molecule type" value="Genomic_DNA"/>
</dbReference>
<feature type="compositionally biased region" description="Polar residues" evidence="1">
    <location>
        <begin position="233"/>
        <end position="252"/>
    </location>
</feature>
<dbReference type="KEGG" id="hir:HETIRDRAFT_408308"/>
<proteinExistence type="predicted"/>
<feature type="region of interest" description="Disordered" evidence="1">
    <location>
        <begin position="177"/>
        <end position="252"/>
    </location>
</feature>
<evidence type="ECO:0000313" key="3">
    <source>
        <dbReference type="Proteomes" id="UP000030671"/>
    </source>
</evidence>
<feature type="region of interest" description="Disordered" evidence="1">
    <location>
        <begin position="24"/>
        <end position="85"/>
    </location>
</feature>
<dbReference type="RefSeq" id="XP_009543794.1">
    <property type="nucleotide sequence ID" value="XM_009545499.1"/>
</dbReference>
<dbReference type="InParanoid" id="W4KFI7"/>
<protein>
    <submittedName>
        <fullName evidence="2">Uncharacterized protein</fullName>
    </submittedName>
</protein>
<feature type="compositionally biased region" description="Acidic residues" evidence="1">
    <location>
        <begin position="180"/>
        <end position="189"/>
    </location>
</feature>
<name>W4KFI7_HETIT</name>
<dbReference type="GeneID" id="20672676"/>